<dbReference type="SUPFAM" id="SSF56712">
    <property type="entry name" value="Prokaryotic type I DNA topoisomerase"/>
    <property type="match status" value="1"/>
</dbReference>
<evidence type="ECO:0000256" key="13">
    <source>
        <dbReference type="ARBA" id="ARBA00031985"/>
    </source>
</evidence>
<keyword evidence="4" id="KW-0479">Metal-binding</keyword>
<dbReference type="InterPro" id="IPR013498">
    <property type="entry name" value="Topo_IA_Znf"/>
</dbReference>
<comment type="similarity">
    <text evidence="2">Belongs to the type IA topoisomerase family.</text>
</comment>
<evidence type="ECO:0000256" key="4">
    <source>
        <dbReference type="ARBA" id="ARBA00022723"/>
    </source>
</evidence>
<keyword evidence="8" id="KW-0460">Magnesium</keyword>
<evidence type="ECO:0000259" key="17">
    <source>
        <dbReference type="PROSITE" id="PS52039"/>
    </source>
</evidence>
<dbReference type="Proteomes" id="UP000254337">
    <property type="component" value="Chromosome"/>
</dbReference>
<evidence type="ECO:0000256" key="6">
    <source>
        <dbReference type="ARBA" id="ARBA00022771"/>
    </source>
</evidence>
<dbReference type="AlphaFoldDB" id="A0A346AW45"/>
<dbReference type="InterPro" id="IPR003602">
    <property type="entry name" value="Topo_IA_DNA-bd_dom"/>
</dbReference>
<dbReference type="GO" id="GO:0003917">
    <property type="term" value="F:DNA topoisomerase type I (single strand cut, ATP-independent) activity"/>
    <property type="evidence" value="ECO:0007669"/>
    <property type="project" value="UniProtKB-EC"/>
</dbReference>
<dbReference type="SUPFAM" id="SSF57783">
    <property type="entry name" value="Zinc beta-ribbon"/>
    <property type="match status" value="1"/>
</dbReference>
<dbReference type="Gene3D" id="3.40.50.140">
    <property type="match status" value="1"/>
</dbReference>
<dbReference type="GO" id="GO:0006265">
    <property type="term" value="P:DNA topological change"/>
    <property type="evidence" value="ECO:0007669"/>
    <property type="project" value="InterPro"/>
</dbReference>
<dbReference type="GO" id="GO:0003677">
    <property type="term" value="F:DNA binding"/>
    <property type="evidence" value="ECO:0007669"/>
    <property type="project" value="UniProtKB-KW"/>
</dbReference>
<reference evidence="18 19" key="1">
    <citation type="submission" date="2018-05" db="EMBL/GenBank/DDBJ databases">
        <title>Complete genome sequence of Megasphaera sp. AJH120T, isolated from the ceca of a chicken.</title>
        <authorList>
            <person name="Maki J."/>
            <person name="Looft T."/>
        </authorList>
    </citation>
    <scope>NUCLEOTIDE SEQUENCE [LARGE SCALE GENOMIC DNA]</scope>
    <source>
        <strain evidence="18 19">AJH120</strain>
    </source>
</reference>
<dbReference type="CDD" id="cd03362">
    <property type="entry name" value="TOPRIM_TopoIA_TopoIII"/>
    <property type="match status" value="1"/>
</dbReference>
<dbReference type="InterPro" id="IPR023405">
    <property type="entry name" value="Topo_IA_core_domain"/>
</dbReference>
<dbReference type="Gene3D" id="1.10.460.10">
    <property type="entry name" value="Topoisomerase I, domain 2"/>
    <property type="match status" value="1"/>
</dbReference>
<dbReference type="InterPro" id="IPR003601">
    <property type="entry name" value="Topo_IA_2"/>
</dbReference>
<dbReference type="Gene3D" id="3.30.65.10">
    <property type="entry name" value="Bacterial Topoisomerase I, domain 1"/>
    <property type="match status" value="1"/>
</dbReference>
<accession>A0A346AW45</accession>
<gene>
    <name evidence="18" type="ORF">DKB62_00065</name>
</gene>
<keyword evidence="5" id="KW-0677">Repeat</keyword>
<dbReference type="NCBIfam" id="NF005829">
    <property type="entry name" value="PRK07726.1"/>
    <property type="match status" value="1"/>
</dbReference>
<dbReference type="InterPro" id="IPR013825">
    <property type="entry name" value="Topo_IA_cen_sub2"/>
</dbReference>
<dbReference type="InterPro" id="IPR006171">
    <property type="entry name" value="TOPRIM_dom"/>
</dbReference>
<organism evidence="18 19">
    <name type="scientific">Megasphaera stantonii</name>
    <dbReference type="NCBI Taxonomy" id="2144175"/>
    <lineage>
        <taxon>Bacteria</taxon>
        <taxon>Bacillati</taxon>
        <taxon>Bacillota</taxon>
        <taxon>Negativicutes</taxon>
        <taxon>Veillonellales</taxon>
        <taxon>Veillonellaceae</taxon>
        <taxon>Megasphaera</taxon>
    </lineage>
</organism>
<keyword evidence="11 18" id="KW-0413">Isomerase</keyword>
<dbReference type="RefSeq" id="WP_107195543.1">
    <property type="nucleotide sequence ID" value="NZ_CP029462.1"/>
</dbReference>
<feature type="domain" description="Toprim" evidence="16">
    <location>
        <begin position="1"/>
        <end position="130"/>
    </location>
</feature>
<proteinExistence type="inferred from homology"/>
<evidence type="ECO:0000256" key="15">
    <source>
        <dbReference type="ARBA" id="ARBA00032877"/>
    </source>
</evidence>
<keyword evidence="9" id="KW-0799">Topoisomerase</keyword>
<dbReference type="OrthoDB" id="9803554at2"/>
<keyword evidence="6" id="KW-0863">Zinc-finger</keyword>
<dbReference type="InterPro" id="IPR023406">
    <property type="entry name" value="Topo_IA_AS"/>
</dbReference>
<dbReference type="PANTHER" id="PTHR11390">
    <property type="entry name" value="PROKARYOTIC DNA TOPOISOMERASE"/>
    <property type="match status" value="1"/>
</dbReference>
<name>A0A346AW45_9FIRM</name>
<protein>
    <recommendedName>
        <fullName evidence="3">DNA topoisomerase</fullName>
        <ecNumber evidence="3">5.6.2.1</ecNumber>
    </recommendedName>
    <alternativeName>
        <fullName evidence="15">Omega-protein</fullName>
    </alternativeName>
    <alternativeName>
        <fullName evidence="14">Relaxing enzyme</fullName>
    </alternativeName>
    <alternativeName>
        <fullName evidence="12">Swivelase</fullName>
    </alternativeName>
    <alternativeName>
        <fullName evidence="13">Untwisting enzyme</fullName>
    </alternativeName>
</protein>
<dbReference type="InterPro" id="IPR005738">
    <property type="entry name" value="TopoIII"/>
</dbReference>
<dbReference type="PROSITE" id="PS00396">
    <property type="entry name" value="TOPO_IA_1"/>
    <property type="match status" value="1"/>
</dbReference>
<dbReference type="Gene3D" id="2.70.20.10">
    <property type="entry name" value="Topoisomerase I, domain 3"/>
    <property type="match status" value="1"/>
</dbReference>
<dbReference type="Pfam" id="PF01751">
    <property type="entry name" value="Toprim"/>
    <property type="match status" value="1"/>
</dbReference>
<dbReference type="CDD" id="cd00186">
    <property type="entry name" value="TOP1Ac"/>
    <property type="match status" value="1"/>
</dbReference>
<evidence type="ECO:0000256" key="14">
    <source>
        <dbReference type="ARBA" id="ARBA00032235"/>
    </source>
</evidence>
<dbReference type="GO" id="GO:0006310">
    <property type="term" value="P:DNA recombination"/>
    <property type="evidence" value="ECO:0007669"/>
    <property type="project" value="TreeGrafter"/>
</dbReference>
<keyword evidence="10" id="KW-0238">DNA-binding</keyword>
<comment type="catalytic activity">
    <reaction evidence="1">
        <text>ATP-independent breakage of single-stranded DNA, followed by passage and rejoining.</text>
        <dbReference type="EC" id="5.6.2.1"/>
    </reaction>
</comment>
<evidence type="ECO:0000256" key="12">
    <source>
        <dbReference type="ARBA" id="ARBA00030003"/>
    </source>
</evidence>
<evidence type="ECO:0000259" key="16">
    <source>
        <dbReference type="PROSITE" id="PS50880"/>
    </source>
</evidence>
<dbReference type="SMART" id="SM00493">
    <property type="entry name" value="TOPRIM"/>
    <property type="match status" value="1"/>
</dbReference>
<evidence type="ECO:0000256" key="1">
    <source>
        <dbReference type="ARBA" id="ARBA00000213"/>
    </source>
</evidence>
<dbReference type="GO" id="GO:0008270">
    <property type="term" value="F:zinc ion binding"/>
    <property type="evidence" value="ECO:0007669"/>
    <property type="project" value="UniProtKB-KW"/>
</dbReference>
<keyword evidence="7" id="KW-0862">Zinc</keyword>
<dbReference type="Gene3D" id="1.10.290.10">
    <property type="entry name" value="Topoisomerase I, domain 4"/>
    <property type="match status" value="1"/>
</dbReference>
<dbReference type="EC" id="5.6.2.1" evidence="3"/>
<sequence>MKLFIAEKPSMARELAKCLPQPQRQEKGFIRTGGGIVTWAYGHMLQQAEPQDYNRQYKQWKDADLPIIPEHWKLLVSPNSREQFDVICRLIGDADSIVHAGDPDREGQLLIDEILDYVGNTKRVERILLNALDEKSIGEALHDLRDNGDFSHLKESALARSRADWLIGMNLSRAYTLAARRQGHRVVFPIGRVKTPTLALVVRRQREIDNFKPVTYYVVKAQFNHAKGVITAQWQPGDTQAGLDSEGRCIDKKKAEEIVERLRAQPDGTIAEGKKTKKKEAQRLPLSLSSLQVLAGKRYGYSPQQVLDAAQQLYERKLTTYPRSDCEYLPLNQRKDVPAILANLGRLSDKTLSQWAGRADGSIKSRAWNDGKITAHHAIIPTTVPCPYDKLTAVQRNIYFLIAQAYMAQFYPVHEYIQNRIVIAAAGEQFVAHGKTVVVLGWKELYQSDGDDDDEKGELPPVRKGDGVQFRRGKVEEKATKAPPRFTSSTLLQAMKEIYKYVKDDSLKKKLKEVQGIGTEATRATIIGELIERKFLVEEGKKKYLKPTDMAYLLVDSLPDELLYPDETAVWEERLYQMSLGKDSLADFLSAQELFLRKLIAAARNNDGTPQPKEGRVCPQCGGAMVRRHGKYGDFWGCTNYPKCRHTERIDAPPASAAGDGESYVCPRCKEGIFVRRSGPYGPFWACSKEGCRTTCADVDGVPSIYAASSEK</sequence>
<dbReference type="InterPro" id="IPR034144">
    <property type="entry name" value="TOPRIM_TopoIII"/>
</dbReference>
<evidence type="ECO:0000256" key="10">
    <source>
        <dbReference type="ARBA" id="ARBA00023125"/>
    </source>
</evidence>
<dbReference type="InterPro" id="IPR013826">
    <property type="entry name" value="Topo_IA_cen_sub3"/>
</dbReference>
<dbReference type="GO" id="GO:0006281">
    <property type="term" value="P:DNA repair"/>
    <property type="evidence" value="ECO:0007669"/>
    <property type="project" value="TreeGrafter"/>
</dbReference>
<dbReference type="Pfam" id="PF01396">
    <property type="entry name" value="Zn_ribbon_Top1"/>
    <property type="match status" value="2"/>
</dbReference>
<evidence type="ECO:0000256" key="7">
    <source>
        <dbReference type="ARBA" id="ARBA00022833"/>
    </source>
</evidence>
<dbReference type="SMART" id="SM00437">
    <property type="entry name" value="TOP1Ac"/>
    <property type="match status" value="1"/>
</dbReference>
<dbReference type="PANTHER" id="PTHR11390:SF21">
    <property type="entry name" value="DNA TOPOISOMERASE 3-ALPHA"/>
    <property type="match status" value="1"/>
</dbReference>
<evidence type="ECO:0000256" key="5">
    <source>
        <dbReference type="ARBA" id="ARBA00022737"/>
    </source>
</evidence>
<evidence type="ECO:0000313" key="19">
    <source>
        <dbReference type="Proteomes" id="UP000254337"/>
    </source>
</evidence>
<dbReference type="Pfam" id="PF01131">
    <property type="entry name" value="Topoisom_bac"/>
    <property type="match status" value="1"/>
</dbReference>
<dbReference type="NCBIfam" id="TIGR01056">
    <property type="entry name" value="topB"/>
    <property type="match status" value="1"/>
</dbReference>
<dbReference type="PRINTS" id="PR00417">
    <property type="entry name" value="PRTPISMRASEI"/>
</dbReference>
<dbReference type="SMART" id="SM00436">
    <property type="entry name" value="TOP1Bc"/>
    <property type="match status" value="1"/>
</dbReference>
<dbReference type="InterPro" id="IPR013497">
    <property type="entry name" value="Topo_IA_cen"/>
</dbReference>
<evidence type="ECO:0000256" key="2">
    <source>
        <dbReference type="ARBA" id="ARBA00009446"/>
    </source>
</evidence>
<evidence type="ECO:0000256" key="9">
    <source>
        <dbReference type="ARBA" id="ARBA00023029"/>
    </source>
</evidence>
<dbReference type="InterPro" id="IPR000380">
    <property type="entry name" value="Topo_IA"/>
</dbReference>
<feature type="domain" description="Topo IA-type catalytic" evidence="17">
    <location>
        <begin position="150"/>
        <end position="600"/>
    </location>
</feature>
<dbReference type="PROSITE" id="PS52039">
    <property type="entry name" value="TOPO_IA_2"/>
    <property type="match status" value="1"/>
</dbReference>
<dbReference type="PROSITE" id="PS50880">
    <property type="entry name" value="TOPRIM"/>
    <property type="match status" value="1"/>
</dbReference>
<evidence type="ECO:0000256" key="3">
    <source>
        <dbReference type="ARBA" id="ARBA00012891"/>
    </source>
</evidence>
<dbReference type="EMBL" id="CP029462">
    <property type="protein sequence ID" value="AXL20088.1"/>
    <property type="molecule type" value="Genomic_DNA"/>
</dbReference>
<keyword evidence="19" id="KW-1185">Reference proteome</keyword>
<evidence type="ECO:0000256" key="8">
    <source>
        <dbReference type="ARBA" id="ARBA00022842"/>
    </source>
</evidence>
<evidence type="ECO:0000313" key="18">
    <source>
        <dbReference type="EMBL" id="AXL20088.1"/>
    </source>
</evidence>
<evidence type="ECO:0000256" key="11">
    <source>
        <dbReference type="ARBA" id="ARBA00023235"/>
    </source>
</evidence>
<dbReference type="InterPro" id="IPR013824">
    <property type="entry name" value="Topo_IA_cen_sub1"/>
</dbReference>
<dbReference type="GO" id="GO:0043597">
    <property type="term" value="C:cytoplasmic replication fork"/>
    <property type="evidence" value="ECO:0007669"/>
    <property type="project" value="TreeGrafter"/>
</dbReference>
<dbReference type="KEGG" id="meg:DKB62_00065"/>